<dbReference type="SUPFAM" id="SSF69103">
    <property type="entry name" value="Arp2/3 complex 16 kDa subunit ARPC5"/>
    <property type="match status" value="1"/>
</dbReference>
<gene>
    <name evidence="6" type="primary">ARC15</name>
    <name evidence="6" type="ORF">K7432_001820</name>
</gene>
<dbReference type="InterPro" id="IPR006789">
    <property type="entry name" value="ARPC5"/>
</dbReference>
<comment type="subcellular location">
    <subcellularLocation>
        <location evidence="1">Cytoplasm</location>
        <location evidence="1">Cytoskeleton</location>
    </subcellularLocation>
</comment>
<keyword evidence="4 5" id="KW-0206">Cytoskeleton</keyword>
<dbReference type="Proteomes" id="UP001479436">
    <property type="component" value="Unassembled WGS sequence"/>
</dbReference>
<keyword evidence="7" id="KW-1185">Reference proteome</keyword>
<sequence>MSFRKLDIDALDEEKYFEENTQTRTNEEISSLVNSKVHEVRQILSRGQHAQALSRALEDPPYGQDVQESKDIATQVVMEVLSSTKLSDIPTVVKSLNPEELDVLMKYLYRGMASPELYNCSVILSWHEKVIATTGLGSIVRVLTDRNTV</sequence>
<evidence type="ECO:0000256" key="4">
    <source>
        <dbReference type="ARBA" id="ARBA00023212"/>
    </source>
</evidence>
<evidence type="ECO:0000256" key="3">
    <source>
        <dbReference type="ARBA" id="ARBA00022490"/>
    </source>
</evidence>
<dbReference type="EMBL" id="JASJQH010006920">
    <property type="protein sequence ID" value="KAK9727437.1"/>
    <property type="molecule type" value="Genomic_DNA"/>
</dbReference>
<comment type="caution">
    <text evidence="6">The sequence shown here is derived from an EMBL/GenBank/DDBJ whole genome shotgun (WGS) entry which is preliminary data.</text>
</comment>
<evidence type="ECO:0000313" key="7">
    <source>
        <dbReference type="Proteomes" id="UP001479436"/>
    </source>
</evidence>
<evidence type="ECO:0000256" key="5">
    <source>
        <dbReference type="RuleBase" id="RU004301"/>
    </source>
</evidence>
<keyword evidence="3" id="KW-0963">Cytoplasm</keyword>
<evidence type="ECO:0000256" key="1">
    <source>
        <dbReference type="ARBA" id="ARBA00004245"/>
    </source>
</evidence>
<comment type="function">
    <text evidence="5">Functions as component of the Arp2/3 complex which is involved in regulation of actin polymerization and together with an activating nucleation-promoting factor (NPF) mediates the formation of branched actin networks. Arp2/3 complex plays a critical role in the control of cell morphogenesis via the modulation of cell polarity development.</text>
</comment>
<protein>
    <recommendedName>
        <fullName evidence="5">Actin-related protein 2/3 complex subunit 5</fullName>
    </recommendedName>
</protein>
<dbReference type="InterPro" id="IPR036743">
    <property type="entry name" value="ARPC5_sf"/>
</dbReference>
<accession>A0ABR2W8V9</accession>
<comment type="similarity">
    <text evidence="2 5">Belongs to the ARPC5 family.</text>
</comment>
<dbReference type="PANTHER" id="PTHR12644">
    <property type="entry name" value="ARP2/3 COMPLEX 16 KD SUBUNIT P16-ARC"/>
    <property type="match status" value="1"/>
</dbReference>
<proteinExistence type="inferred from homology"/>
<organism evidence="6 7">
    <name type="scientific">Basidiobolus ranarum</name>
    <dbReference type="NCBI Taxonomy" id="34480"/>
    <lineage>
        <taxon>Eukaryota</taxon>
        <taxon>Fungi</taxon>
        <taxon>Fungi incertae sedis</taxon>
        <taxon>Zoopagomycota</taxon>
        <taxon>Entomophthoromycotina</taxon>
        <taxon>Basidiobolomycetes</taxon>
        <taxon>Basidiobolales</taxon>
        <taxon>Basidiobolaceae</taxon>
        <taxon>Basidiobolus</taxon>
    </lineage>
</organism>
<evidence type="ECO:0000313" key="6">
    <source>
        <dbReference type="EMBL" id="KAK9727437.1"/>
    </source>
</evidence>
<dbReference type="PIRSF" id="PIRSF039096">
    <property type="entry name" value="p16-ARC"/>
    <property type="match status" value="1"/>
</dbReference>
<dbReference type="Gene3D" id="1.25.40.190">
    <property type="entry name" value="Actin-related protein 2/3 complex subunit 5"/>
    <property type="match status" value="1"/>
</dbReference>
<dbReference type="Pfam" id="PF04699">
    <property type="entry name" value="P16-Arc"/>
    <property type="match status" value="1"/>
</dbReference>
<evidence type="ECO:0000256" key="2">
    <source>
        <dbReference type="ARBA" id="ARBA00006084"/>
    </source>
</evidence>
<reference evidence="6 7" key="1">
    <citation type="submission" date="2023-04" db="EMBL/GenBank/DDBJ databases">
        <title>Genome of Basidiobolus ranarum AG-B5.</title>
        <authorList>
            <person name="Stajich J.E."/>
            <person name="Carter-House D."/>
            <person name="Gryganskyi A."/>
        </authorList>
    </citation>
    <scope>NUCLEOTIDE SEQUENCE [LARGE SCALE GENOMIC DNA]</scope>
    <source>
        <strain evidence="6 7">AG-B5</strain>
    </source>
</reference>
<name>A0ABR2W8V9_9FUNG</name>